<dbReference type="Gene3D" id="3.40.50.1820">
    <property type="entry name" value="alpha/beta hydrolase"/>
    <property type="match status" value="1"/>
</dbReference>
<comment type="caution">
    <text evidence="1">The sequence shown here is derived from an EMBL/GenBank/DDBJ whole genome shotgun (WGS) entry which is preliminary data.</text>
</comment>
<proteinExistence type="predicted"/>
<evidence type="ECO:0000313" key="2">
    <source>
        <dbReference type="Proteomes" id="UP001500635"/>
    </source>
</evidence>
<dbReference type="Proteomes" id="UP001500635">
    <property type="component" value="Unassembled WGS sequence"/>
</dbReference>
<gene>
    <name evidence="1" type="ORF">GCM10023147_41110</name>
</gene>
<dbReference type="InterPro" id="IPR029058">
    <property type="entry name" value="AB_hydrolase_fold"/>
</dbReference>
<name>A0ABP8K751_9ACTN</name>
<keyword evidence="2" id="KW-1185">Reference proteome</keyword>
<sequence>MSDSERIGAGRYLAAAANPADTVTSAHELTTADGATVAGLLRTLPGATAVCVLMHPRQDFSHHVLVPELLRRGYAVWTQNTRGGQSDLSLVHEQALLDCAAGHRFLRGYGFETVVSVGHSGGAALAGYYIEQSALPGAERFASSPGGRPVPLPDADMPVPDGLMLMAPHPGQGLLLGRMIDPSVADEDDPMSVVPALDPYNPRNGFRPPPEPSSYAPEFVAEYRAAQRRRVERIDAVARRRLAVAGEARRRFAASGDAGDRRSALATGVITVHRTDADLRCVDPSLDPNDRPYGSLFGRRPDLTDYGIVGFGRLTTPEAWLSTWSAISSRAGLVRCAKGIHVPTLLVELTGDQACFPADAAEIVAAIAADDVTHVRVAGKHFGGALRDGEPTAAALAGERMGNWLGERFSSGSYVSA</sequence>
<protein>
    <recommendedName>
        <fullName evidence="3">Alpha/beta hydrolase family protein</fullName>
    </recommendedName>
</protein>
<dbReference type="SUPFAM" id="SSF53474">
    <property type="entry name" value="alpha/beta-Hydrolases"/>
    <property type="match status" value="1"/>
</dbReference>
<dbReference type="RefSeq" id="WP_344999577.1">
    <property type="nucleotide sequence ID" value="NZ_BAABFR010000089.1"/>
</dbReference>
<reference evidence="2" key="1">
    <citation type="journal article" date="2019" name="Int. J. Syst. Evol. Microbiol.">
        <title>The Global Catalogue of Microorganisms (GCM) 10K type strain sequencing project: providing services to taxonomists for standard genome sequencing and annotation.</title>
        <authorList>
            <consortium name="The Broad Institute Genomics Platform"/>
            <consortium name="The Broad Institute Genome Sequencing Center for Infectious Disease"/>
            <person name="Wu L."/>
            <person name="Ma J."/>
        </authorList>
    </citation>
    <scope>NUCLEOTIDE SEQUENCE [LARGE SCALE GENOMIC DNA]</scope>
    <source>
        <strain evidence="2">JCM 17688</strain>
    </source>
</reference>
<evidence type="ECO:0000313" key="1">
    <source>
        <dbReference type="EMBL" id="GAA4401498.1"/>
    </source>
</evidence>
<organism evidence="1 2">
    <name type="scientific">Tsukamurella soli</name>
    <dbReference type="NCBI Taxonomy" id="644556"/>
    <lineage>
        <taxon>Bacteria</taxon>
        <taxon>Bacillati</taxon>
        <taxon>Actinomycetota</taxon>
        <taxon>Actinomycetes</taxon>
        <taxon>Mycobacteriales</taxon>
        <taxon>Tsukamurellaceae</taxon>
        <taxon>Tsukamurella</taxon>
    </lineage>
</organism>
<dbReference type="EMBL" id="BAABFR010000089">
    <property type="protein sequence ID" value="GAA4401498.1"/>
    <property type="molecule type" value="Genomic_DNA"/>
</dbReference>
<evidence type="ECO:0008006" key="3">
    <source>
        <dbReference type="Google" id="ProtNLM"/>
    </source>
</evidence>
<accession>A0ABP8K751</accession>